<sequence>MGTVNSMNDIATHSVGARLEFSNIRKSFGNTVSVEADNLTIEPGSLTVLLGRSGCGKTTLLNLAAGLDFPDHGSVSYDNQILQGPAPATALIFQTHNLFPWMTAEENVAFPLRNQGMAKSDAQEHARQYLKQVGLESFSGHKPSQLSGGMRQRIALARTIATKPRLLLLDEPFSALDMQTRRMMQRYLLSVWNDSAATILMITHDLHEALMLADRIALMASSPRGHIAEIMDIELTRPRNPEDPAFRAIQQQLDRFLEHETLLAEHDPTLESTDQQK</sequence>
<dbReference type="STRING" id="228410.NE1737"/>
<feature type="domain" description="ABC transporter" evidence="6">
    <location>
        <begin position="19"/>
        <end position="246"/>
    </location>
</feature>
<evidence type="ECO:0000313" key="7">
    <source>
        <dbReference type="EMBL" id="CAD85648.1"/>
    </source>
</evidence>
<dbReference type="InterPro" id="IPR003439">
    <property type="entry name" value="ABC_transporter-like_ATP-bd"/>
</dbReference>
<dbReference type="InterPro" id="IPR050166">
    <property type="entry name" value="ABC_transporter_ATP-bind"/>
</dbReference>
<dbReference type="Gene3D" id="3.40.50.300">
    <property type="entry name" value="P-loop containing nucleotide triphosphate hydrolases"/>
    <property type="match status" value="1"/>
</dbReference>
<dbReference type="AlphaFoldDB" id="Q82TX9"/>
<dbReference type="PROSITE" id="PS50893">
    <property type="entry name" value="ABC_TRANSPORTER_2"/>
    <property type="match status" value="1"/>
</dbReference>
<dbReference type="SMART" id="SM00382">
    <property type="entry name" value="AAA"/>
    <property type="match status" value="1"/>
</dbReference>
<dbReference type="PANTHER" id="PTHR42788:SF13">
    <property type="entry name" value="ALIPHATIC SULFONATES IMPORT ATP-BINDING PROTEIN SSUB"/>
    <property type="match status" value="1"/>
</dbReference>
<dbReference type="Proteomes" id="UP000001416">
    <property type="component" value="Chromosome"/>
</dbReference>
<keyword evidence="5 7" id="KW-0067">ATP-binding</keyword>
<dbReference type="KEGG" id="neu:NE1737"/>
<dbReference type="EMBL" id="AL954747">
    <property type="protein sequence ID" value="CAD85648.1"/>
    <property type="molecule type" value="Genomic_DNA"/>
</dbReference>
<evidence type="ECO:0000256" key="2">
    <source>
        <dbReference type="ARBA" id="ARBA00022448"/>
    </source>
</evidence>
<evidence type="ECO:0000313" key="8">
    <source>
        <dbReference type="Proteomes" id="UP000001416"/>
    </source>
</evidence>
<dbReference type="PROSITE" id="PS00211">
    <property type="entry name" value="ABC_TRANSPORTER_1"/>
    <property type="match status" value="1"/>
</dbReference>
<dbReference type="SUPFAM" id="SSF52540">
    <property type="entry name" value="P-loop containing nucleoside triphosphate hydrolases"/>
    <property type="match status" value="1"/>
</dbReference>
<accession>Q82TX9</accession>
<dbReference type="HOGENOM" id="CLU_000604_1_22_4"/>
<dbReference type="GO" id="GO:0005524">
    <property type="term" value="F:ATP binding"/>
    <property type="evidence" value="ECO:0007669"/>
    <property type="project" value="UniProtKB-KW"/>
</dbReference>
<keyword evidence="4" id="KW-0547">Nucleotide-binding</keyword>
<name>Q82TX9_NITEU</name>
<dbReference type="Pfam" id="PF00005">
    <property type="entry name" value="ABC_tran"/>
    <property type="match status" value="1"/>
</dbReference>
<dbReference type="eggNOG" id="COG1116">
    <property type="taxonomic scope" value="Bacteria"/>
</dbReference>
<evidence type="ECO:0000256" key="3">
    <source>
        <dbReference type="ARBA" id="ARBA00022475"/>
    </source>
</evidence>
<keyword evidence="3" id="KW-1003">Cell membrane</keyword>
<evidence type="ECO:0000256" key="4">
    <source>
        <dbReference type="ARBA" id="ARBA00022741"/>
    </source>
</evidence>
<reference evidence="7 8" key="1">
    <citation type="journal article" date="2003" name="J. Bacteriol.">
        <title>Complete genome sequence of the ammonia-oxidizing bacterium and obligate chemolithoautotroph Nitrosomonas europaea.</title>
        <authorList>
            <person name="Chain P."/>
            <person name="Lamerdin J."/>
            <person name="Larimer F."/>
            <person name="Regala W."/>
            <person name="Land M."/>
            <person name="Hauser L."/>
            <person name="Hooper A."/>
            <person name="Klotz M."/>
            <person name="Norton J."/>
            <person name="Sayavedra-Soto L."/>
            <person name="Arciero D."/>
            <person name="Hommes N."/>
            <person name="Whittaker M."/>
            <person name="Arp D."/>
        </authorList>
    </citation>
    <scope>NUCLEOTIDE SEQUENCE [LARGE SCALE GENOMIC DNA]</scope>
    <source>
        <strain evidence="8">ATCC 19718 / CIP 103999 / KCTC 2705 / NBRC 14298</strain>
    </source>
</reference>
<dbReference type="InterPro" id="IPR003593">
    <property type="entry name" value="AAA+_ATPase"/>
</dbReference>
<gene>
    <name evidence="7" type="primary">nrtD</name>
    <name evidence="7" type="ordered locus">NE1737</name>
</gene>
<evidence type="ECO:0000259" key="6">
    <source>
        <dbReference type="PROSITE" id="PS50893"/>
    </source>
</evidence>
<dbReference type="InterPro" id="IPR017871">
    <property type="entry name" value="ABC_transporter-like_CS"/>
</dbReference>
<dbReference type="PhylomeDB" id="Q82TX9"/>
<keyword evidence="2" id="KW-0813">Transport</keyword>
<comment type="similarity">
    <text evidence="1">Belongs to the ABC transporter superfamily.</text>
</comment>
<evidence type="ECO:0000256" key="1">
    <source>
        <dbReference type="ARBA" id="ARBA00005417"/>
    </source>
</evidence>
<organism evidence="7 8">
    <name type="scientific">Nitrosomonas europaea (strain ATCC 19718 / CIP 103999 / KCTC 2705 / NBRC 14298)</name>
    <dbReference type="NCBI Taxonomy" id="228410"/>
    <lineage>
        <taxon>Bacteria</taxon>
        <taxon>Pseudomonadati</taxon>
        <taxon>Pseudomonadota</taxon>
        <taxon>Betaproteobacteria</taxon>
        <taxon>Nitrosomonadales</taxon>
        <taxon>Nitrosomonadaceae</taxon>
        <taxon>Nitrosomonas</taxon>
    </lineage>
</organism>
<keyword evidence="8" id="KW-1185">Reference proteome</keyword>
<dbReference type="GO" id="GO:0016887">
    <property type="term" value="F:ATP hydrolysis activity"/>
    <property type="evidence" value="ECO:0007669"/>
    <property type="project" value="InterPro"/>
</dbReference>
<proteinExistence type="inferred from homology"/>
<keyword evidence="3" id="KW-0472">Membrane</keyword>
<evidence type="ECO:0000256" key="5">
    <source>
        <dbReference type="ARBA" id="ARBA00022840"/>
    </source>
</evidence>
<protein>
    <submittedName>
        <fullName evidence="7">NrtD nitrate/nitrite transport system ATP-binding protein</fullName>
    </submittedName>
</protein>
<dbReference type="InterPro" id="IPR027417">
    <property type="entry name" value="P-loop_NTPase"/>
</dbReference>
<dbReference type="PANTHER" id="PTHR42788">
    <property type="entry name" value="TAURINE IMPORT ATP-BINDING PROTEIN-RELATED"/>
    <property type="match status" value="1"/>
</dbReference>
<dbReference type="CDD" id="cd03293">
    <property type="entry name" value="ABC_NrtD_SsuB_transporters"/>
    <property type="match status" value="1"/>
</dbReference>